<protein>
    <submittedName>
        <fullName evidence="3">Secreted protein</fullName>
    </submittedName>
</protein>
<dbReference type="WBParaSite" id="Pan_g9355.t1">
    <property type="protein sequence ID" value="Pan_g9355.t1"/>
    <property type="gene ID" value="Pan_g9355"/>
</dbReference>
<feature type="signal peptide" evidence="1">
    <location>
        <begin position="1"/>
        <end position="15"/>
    </location>
</feature>
<organism evidence="2 3">
    <name type="scientific">Panagrellus redivivus</name>
    <name type="common">Microworm</name>
    <dbReference type="NCBI Taxonomy" id="6233"/>
    <lineage>
        <taxon>Eukaryota</taxon>
        <taxon>Metazoa</taxon>
        <taxon>Ecdysozoa</taxon>
        <taxon>Nematoda</taxon>
        <taxon>Chromadorea</taxon>
        <taxon>Rhabditida</taxon>
        <taxon>Tylenchina</taxon>
        <taxon>Panagrolaimomorpha</taxon>
        <taxon>Panagrolaimoidea</taxon>
        <taxon>Panagrolaimidae</taxon>
        <taxon>Panagrellus</taxon>
    </lineage>
</organism>
<proteinExistence type="predicted"/>
<feature type="chain" id="PRO_5028869046" evidence="1">
    <location>
        <begin position="16"/>
        <end position="68"/>
    </location>
</feature>
<keyword evidence="2" id="KW-1185">Reference proteome</keyword>
<dbReference type="Proteomes" id="UP000492821">
    <property type="component" value="Unassembled WGS sequence"/>
</dbReference>
<evidence type="ECO:0000313" key="2">
    <source>
        <dbReference type="Proteomes" id="UP000492821"/>
    </source>
</evidence>
<keyword evidence="1" id="KW-0732">Signal</keyword>
<accession>A0A7E4WCR4</accession>
<reference evidence="3" key="2">
    <citation type="submission" date="2020-10" db="UniProtKB">
        <authorList>
            <consortium name="WormBaseParasite"/>
        </authorList>
    </citation>
    <scope>IDENTIFICATION</scope>
</reference>
<reference evidence="2" key="1">
    <citation type="journal article" date="2013" name="Genetics">
        <title>The draft genome and transcriptome of Panagrellus redivivus are shaped by the harsh demands of a free-living lifestyle.</title>
        <authorList>
            <person name="Srinivasan J."/>
            <person name="Dillman A.R."/>
            <person name="Macchietto M.G."/>
            <person name="Heikkinen L."/>
            <person name="Lakso M."/>
            <person name="Fracchia K.M."/>
            <person name="Antoshechkin I."/>
            <person name="Mortazavi A."/>
            <person name="Wong G."/>
            <person name="Sternberg P.W."/>
        </authorList>
    </citation>
    <scope>NUCLEOTIDE SEQUENCE [LARGE SCALE GENOMIC DNA]</scope>
    <source>
        <strain evidence="2">MT8872</strain>
    </source>
</reference>
<sequence length="68" mass="7568">MLLKLFIISFLKVLPEVPLSTLTKPISTVFFKPDNSALIFPTQTCYPHLDLPSFMPDMPPRCCPSASA</sequence>
<evidence type="ECO:0000256" key="1">
    <source>
        <dbReference type="SAM" id="SignalP"/>
    </source>
</evidence>
<name>A0A7E4WCR4_PANRE</name>
<dbReference type="AlphaFoldDB" id="A0A7E4WCR4"/>
<evidence type="ECO:0000313" key="3">
    <source>
        <dbReference type="WBParaSite" id="Pan_g9355.t1"/>
    </source>
</evidence>